<dbReference type="InterPro" id="IPR029016">
    <property type="entry name" value="GAF-like_dom_sf"/>
</dbReference>
<dbReference type="SMART" id="SM00065">
    <property type="entry name" value="GAF"/>
    <property type="match status" value="1"/>
</dbReference>
<dbReference type="InterPro" id="IPR000160">
    <property type="entry name" value="GGDEF_dom"/>
</dbReference>
<dbReference type="FunFam" id="3.30.70.270:FF:000001">
    <property type="entry name" value="Diguanylate cyclase domain protein"/>
    <property type="match status" value="1"/>
</dbReference>
<dbReference type="PROSITE" id="PS50887">
    <property type="entry name" value="GGDEF"/>
    <property type="match status" value="1"/>
</dbReference>
<gene>
    <name evidence="2" type="ORF">K788_0008425</name>
</gene>
<dbReference type="Gene3D" id="3.30.450.40">
    <property type="match status" value="1"/>
</dbReference>
<dbReference type="AlphaFoldDB" id="A0A0N7JTQ8"/>
<evidence type="ECO:0000313" key="3">
    <source>
        <dbReference type="Proteomes" id="UP000019146"/>
    </source>
</evidence>
<dbReference type="Proteomes" id="UP000019146">
    <property type="component" value="Chromosome 1"/>
</dbReference>
<dbReference type="GeneID" id="69968481"/>
<dbReference type="RefSeq" id="WP_036003101.1">
    <property type="nucleotide sequence ID" value="NZ_CP012746.1"/>
</dbReference>
<feature type="domain" description="GGDEF" evidence="1">
    <location>
        <begin position="194"/>
        <end position="319"/>
    </location>
</feature>
<dbReference type="Pfam" id="PF01590">
    <property type="entry name" value="GAF"/>
    <property type="match status" value="1"/>
</dbReference>
<protein>
    <submittedName>
        <fullName evidence="2">Diguanylate cyclase</fullName>
    </submittedName>
</protein>
<dbReference type="InterPro" id="IPR029787">
    <property type="entry name" value="Nucleotide_cyclase"/>
</dbReference>
<reference evidence="2 3" key="1">
    <citation type="journal article" date="2014" name="Genome Announc.">
        <title>Draft Genome Sequence of the Haloacid-Degrading Burkholderia caribensis Strain MBA4.</title>
        <authorList>
            <person name="Pan Y."/>
            <person name="Kong K.F."/>
            <person name="Tsang J.S."/>
        </authorList>
    </citation>
    <scope>NUCLEOTIDE SEQUENCE [LARGE SCALE GENOMIC DNA]</scope>
    <source>
        <strain evidence="2 3">MBA4</strain>
    </source>
</reference>
<dbReference type="SMART" id="SM00267">
    <property type="entry name" value="GGDEF"/>
    <property type="match status" value="1"/>
</dbReference>
<dbReference type="GO" id="GO:0003824">
    <property type="term" value="F:catalytic activity"/>
    <property type="evidence" value="ECO:0007669"/>
    <property type="project" value="UniProtKB-ARBA"/>
</dbReference>
<evidence type="ECO:0000313" key="2">
    <source>
        <dbReference type="EMBL" id="ALL64293.1"/>
    </source>
</evidence>
<organism evidence="2 3">
    <name type="scientific">Paraburkholderia caribensis MBA4</name>
    <dbReference type="NCBI Taxonomy" id="1323664"/>
    <lineage>
        <taxon>Bacteria</taxon>
        <taxon>Pseudomonadati</taxon>
        <taxon>Pseudomonadota</taxon>
        <taxon>Betaproteobacteria</taxon>
        <taxon>Burkholderiales</taxon>
        <taxon>Burkholderiaceae</taxon>
        <taxon>Paraburkholderia</taxon>
    </lineage>
</organism>
<dbReference type="Pfam" id="PF00990">
    <property type="entry name" value="GGDEF"/>
    <property type="match status" value="1"/>
</dbReference>
<dbReference type="CDD" id="cd01949">
    <property type="entry name" value="GGDEF"/>
    <property type="match status" value="1"/>
</dbReference>
<name>A0A0N7JTQ8_9BURK</name>
<dbReference type="SUPFAM" id="SSF55781">
    <property type="entry name" value="GAF domain-like"/>
    <property type="match status" value="1"/>
</dbReference>
<dbReference type="Gene3D" id="3.30.70.270">
    <property type="match status" value="1"/>
</dbReference>
<sequence>MLRPSTPPNESERLETLRSLHILDTPPEERFDRLTRLARRLFGVPIAAVTLVDSHRQWFKSHPGIDASETSRDVSFCGHAILDDELFLVNDALLDVRFADNPLVTGDPNIRFYAGYPLTVDNGSRLGTLCLIDVKPRALDDEERVLLRDLARMAEQEISAVQLATTDELTGLSNRRGFEALAQHAIRLCKRAQKPASLLFFDLNGFKNINDVYGHAEGDRALIAFATVLQTALRDSDVIGRLGGDEFVVLLSDSDEEGTTQTIARLRHQLDVQNQSAQTPYQLHCSVGTATYAPDSSQSIDDLLAQADGAMYANKRSQR</sequence>
<dbReference type="NCBIfam" id="TIGR00254">
    <property type="entry name" value="GGDEF"/>
    <property type="match status" value="1"/>
</dbReference>
<dbReference type="EMBL" id="CP012746">
    <property type="protein sequence ID" value="ALL64293.1"/>
    <property type="molecule type" value="Genomic_DNA"/>
</dbReference>
<evidence type="ECO:0000259" key="1">
    <source>
        <dbReference type="PROSITE" id="PS50887"/>
    </source>
</evidence>
<accession>A0A0N7JTQ8</accession>
<dbReference type="SUPFAM" id="SSF55073">
    <property type="entry name" value="Nucleotide cyclase"/>
    <property type="match status" value="1"/>
</dbReference>
<dbReference type="KEGG" id="bcai:K788_0008425"/>
<dbReference type="PANTHER" id="PTHR43102">
    <property type="entry name" value="SLR1143 PROTEIN"/>
    <property type="match status" value="1"/>
</dbReference>
<proteinExistence type="predicted"/>
<dbReference type="PANTHER" id="PTHR43102:SF2">
    <property type="entry name" value="GAF DOMAIN-CONTAINING PROTEIN"/>
    <property type="match status" value="1"/>
</dbReference>
<dbReference type="InterPro" id="IPR043128">
    <property type="entry name" value="Rev_trsase/Diguanyl_cyclase"/>
</dbReference>
<dbReference type="InterPro" id="IPR003018">
    <property type="entry name" value="GAF"/>
</dbReference>